<dbReference type="Gene3D" id="2.60.40.10">
    <property type="entry name" value="Immunoglobulins"/>
    <property type="match status" value="1"/>
</dbReference>
<dbReference type="InterPro" id="IPR013783">
    <property type="entry name" value="Ig-like_fold"/>
</dbReference>
<comment type="caution">
    <text evidence="4">The sequence shown here is derived from an EMBL/GenBank/DDBJ whole genome shotgun (WGS) entry which is preliminary data.</text>
</comment>
<evidence type="ECO:0000313" key="5">
    <source>
        <dbReference type="Proteomes" id="UP000245370"/>
    </source>
</evidence>
<dbReference type="RefSeq" id="WP_109358568.1">
    <property type="nucleotide sequence ID" value="NZ_QFRJ01000002.1"/>
</dbReference>
<reference evidence="4 5" key="2">
    <citation type="submission" date="2018-05" db="EMBL/GenBank/DDBJ databases">
        <authorList>
            <person name="Lanie J.A."/>
            <person name="Ng W.-L."/>
            <person name="Kazmierczak K.M."/>
            <person name="Andrzejewski T.M."/>
            <person name="Davidsen T.M."/>
            <person name="Wayne K.J."/>
            <person name="Tettelin H."/>
            <person name="Glass J.I."/>
            <person name="Rusch D."/>
            <person name="Podicherti R."/>
            <person name="Tsui H.-C.T."/>
            <person name="Winkler M.E."/>
        </authorList>
    </citation>
    <scope>NUCLEOTIDE SEQUENCE [LARGE SCALE GENOMIC DNA]</scope>
    <source>
        <strain evidence="4 5">C305</strain>
    </source>
</reference>
<keyword evidence="5" id="KW-1185">Reference proteome</keyword>
<proteinExistence type="predicted"/>
<gene>
    <name evidence="4" type="ORF">DIT68_04260</name>
</gene>
<dbReference type="Pfam" id="PF18962">
    <property type="entry name" value="Por_Secre_tail"/>
    <property type="match status" value="1"/>
</dbReference>
<protein>
    <recommendedName>
        <fullName evidence="3">Secretion system C-terminal sorting domain-containing protein</fullName>
    </recommendedName>
</protein>
<organism evidence="4 5">
    <name type="scientific">Brumimicrobium oceani</name>
    <dbReference type="NCBI Taxonomy" id="2100725"/>
    <lineage>
        <taxon>Bacteria</taxon>
        <taxon>Pseudomonadati</taxon>
        <taxon>Bacteroidota</taxon>
        <taxon>Flavobacteriia</taxon>
        <taxon>Flavobacteriales</taxon>
        <taxon>Crocinitomicaceae</taxon>
        <taxon>Brumimicrobium</taxon>
    </lineage>
</organism>
<evidence type="ECO:0000259" key="3">
    <source>
        <dbReference type="Pfam" id="PF18962"/>
    </source>
</evidence>
<feature type="domain" description="Secretion system C-terminal sorting" evidence="3">
    <location>
        <begin position="164"/>
        <end position="235"/>
    </location>
</feature>
<evidence type="ECO:0000313" key="4">
    <source>
        <dbReference type="EMBL" id="PWH86457.1"/>
    </source>
</evidence>
<sequence>MKKLLLSFIALATASLTIAQKDISVQLDSPVTGDVIEAGVDFNLTFTVTNNGPSAMVVGDTVAFGITVDGQDVLGGFFLMDRTNGDVPVGGTFDFTTPLSFPQVPDNNDHDFCVMVLLQDSDSSNVIVTETDMLNNMSCSTITFDGGNVGVETEGDVIANSAIVFPNPAVAEVNFEFTGSEVTELAIYDLNGAAVYTTTSVSKTEKVNVSNLESGIYIYKVKYADGQVIQDKLMVK</sequence>
<dbReference type="OrthoDB" id="862563at2"/>
<dbReference type="InterPro" id="IPR026444">
    <property type="entry name" value="Secre_tail"/>
</dbReference>
<accession>A0A2U2XFC6</accession>
<dbReference type="EMBL" id="QFRJ01000002">
    <property type="protein sequence ID" value="PWH86457.1"/>
    <property type="molecule type" value="Genomic_DNA"/>
</dbReference>
<feature type="chain" id="PRO_5015706698" description="Secretion system C-terminal sorting domain-containing protein" evidence="2">
    <location>
        <begin position="20"/>
        <end position="236"/>
    </location>
</feature>
<keyword evidence="1 2" id="KW-0732">Signal</keyword>
<evidence type="ECO:0000256" key="1">
    <source>
        <dbReference type="ARBA" id="ARBA00022729"/>
    </source>
</evidence>
<dbReference type="AlphaFoldDB" id="A0A2U2XFC6"/>
<feature type="signal peptide" evidence="2">
    <location>
        <begin position="1"/>
        <end position="19"/>
    </location>
</feature>
<dbReference type="NCBIfam" id="TIGR04183">
    <property type="entry name" value="Por_Secre_tail"/>
    <property type="match status" value="1"/>
</dbReference>
<evidence type="ECO:0000256" key="2">
    <source>
        <dbReference type="SAM" id="SignalP"/>
    </source>
</evidence>
<reference evidence="4 5" key="1">
    <citation type="submission" date="2018-05" db="EMBL/GenBank/DDBJ databases">
        <title>Brumimicrobium oceani sp. nov., isolated from coastal sediment.</title>
        <authorList>
            <person name="Kou Y."/>
        </authorList>
    </citation>
    <scope>NUCLEOTIDE SEQUENCE [LARGE SCALE GENOMIC DNA]</scope>
    <source>
        <strain evidence="4 5">C305</strain>
    </source>
</reference>
<dbReference type="Proteomes" id="UP000245370">
    <property type="component" value="Unassembled WGS sequence"/>
</dbReference>
<name>A0A2U2XFC6_9FLAO</name>